<name>A0A815J4Y4_ADIRI</name>
<dbReference type="Gene3D" id="1.10.10.2520">
    <property type="entry name" value="Cell wall hydrolase SleB, domain 1"/>
    <property type="match status" value="1"/>
</dbReference>
<dbReference type="OrthoDB" id="9983162at2759"/>
<evidence type="ECO:0000313" key="3">
    <source>
        <dbReference type="Proteomes" id="UP000663852"/>
    </source>
</evidence>
<organism evidence="2 3">
    <name type="scientific">Adineta ricciae</name>
    <name type="common">Rotifer</name>
    <dbReference type="NCBI Taxonomy" id="249248"/>
    <lineage>
        <taxon>Eukaryota</taxon>
        <taxon>Metazoa</taxon>
        <taxon>Spiralia</taxon>
        <taxon>Gnathifera</taxon>
        <taxon>Rotifera</taxon>
        <taxon>Eurotatoria</taxon>
        <taxon>Bdelloidea</taxon>
        <taxon>Adinetida</taxon>
        <taxon>Adinetidae</taxon>
        <taxon>Adineta</taxon>
    </lineage>
</organism>
<dbReference type="GO" id="GO:0016787">
    <property type="term" value="F:hydrolase activity"/>
    <property type="evidence" value="ECO:0007669"/>
    <property type="project" value="InterPro"/>
</dbReference>
<dbReference type="InterPro" id="IPR042047">
    <property type="entry name" value="SleB_dom1"/>
</dbReference>
<comment type="caution">
    <text evidence="2">The sequence shown here is derived from an EMBL/GenBank/DDBJ whole genome shotgun (WGS) entry which is preliminary data.</text>
</comment>
<protein>
    <recommendedName>
        <fullName evidence="1">Cell wall hydrolase SleB domain-containing protein</fullName>
    </recommendedName>
</protein>
<evidence type="ECO:0000313" key="2">
    <source>
        <dbReference type="EMBL" id="CAF1374519.1"/>
    </source>
</evidence>
<sequence length="123" mass="13952">MTSAASEARGESDEGKAAVAHVIMNRFYAGGYGNSIAGVCLKDKQFSCWNSDDVNYHKIKKLKNTDKDYRHIYGIVEGVVNKRRPDNTYKSKHYPVESVPHYWSTHKKPAAKIGNHVFYNDID</sequence>
<dbReference type="Pfam" id="PF07486">
    <property type="entry name" value="Hydrolase_2"/>
    <property type="match status" value="1"/>
</dbReference>
<evidence type="ECO:0000259" key="1">
    <source>
        <dbReference type="Pfam" id="PF07486"/>
    </source>
</evidence>
<dbReference type="InterPro" id="IPR011105">
    <property type="entry name" value="Cell_wall_hydrolase_SleB"/>
</dbReference>
<gene>
    <name evidence="2" type="ORF">EDS130_LOCUS34570</name>
</gene>
<accession>A0A815J4Y4</accession>
<proteinExistence type="predicted"/>
<reference evidence="2" key="1">
    <citation type="submission" date="2021-02" db="EMBL/GenBank/DDBJ databases">
        <authorList>
            <person name="Nowell W R."/>
        </authorList>
    </citation>
    <scope>NUCLEOTIDE SEQUENCE</scope>
</reference>
<dbReference type="EMBL" id="CAJNOJ010000291">
    <property type="protein sequence ID" value="CAF1374519.1"/>
    <property type="molecule type" value="Genomic_DNA"/>
</dbReference>
<feature type="domain" description="Cell wall hydrolase SleB" evidence="1">
    <location>
        <begin position="10"/>
        <end position="119"/>
    </location>
</feature>
<dbReference type="Proteomes" id="UP000663852">
    <property type="component" value="Unassembled WGS sequence"/>
</dbReference>
<dbReference type="AlphaFoldDB" id="A0A815J4Y4"/>